<evidence type="ECO:0000256" key="7">
    <source>
        <dbReference type="HAMAP-Rule" id="MF_00090"/>
    </source>
</evidence>
<evidence type="ECO:0000256" key="3">
    <source>
        <dbReference type="ARBA" id="ARBA00022490"/>
    </source>
</evidence>
<dbReference type="Pfam" id="PF01135">
    <property type="entry name" value="PCMT"/>
    <property type="match status" value="1"/>
</dbReference>
<evidence type="ECO:0000256" key="6">
    <source>
        <dbReference type="ARBA" id="ARBA00022691"/>
    </source>
</evidence>
<evidence type="ECO:0000256" key="4">
    <source>
        <dbReference type="ARBA" id="ARBA00022603"/>
    </source>
</evidence>
<dbReference type="Proteomes" id="UP000594688">
    <property type="component" value="Chromosome"/>
</dbReference>
<keyword evidence="6 7" id="KW-0949">S-adenosyl-L-methionine</keyword>
<sequence>MVEKQLRGRDIVDPRVLSAMGRVPRHEFVLPANWSRAYEDRALPIRENQTISQPYIVALMTQSAELKPTDRVLEVGTGSGYQAAVLGELVQEVYSIEIVESLAKEASALLKKLGYSNIHVKYGDGYKGWKEHAPFDAVLITAAAPRLPQPLVDQLAVGGRLVVPIDNVLLHQDLVRFKKTKEGLVRDRITGVQFVPMTGEIRK</sequence>
<evidence type="ECO:0000256" key="2">
    <source>
        <dbReference type="ARBA" id="ARBA00005369"/>
    </source>
</evidence>
<dbReference type="Gene3D" id="3.40.50.150">
    <property type="entry name" value="Vaccinia Virus protein VP39"/>
    <property type="match status" value="1"/>
</dbReference>
<comment type="catalytic activity">
    <reaction evidence="7">
        <text>[protein]-L-isoaspartate + S-adenosyl-L-methionine = [protein]-L-isoaspartate alpha-methyl ester + S-adenosyl-L-homocysteine</text>
        <dbReference type="Rhea" id="RHEA:12705"/>
        <dbReference type="Rhea" id="RHEA-COMP:12143"/>
        <dbReference type="Rhea" id="RHEA-COMP:12144"/>
        <dbReference type="ChEBI" id="CHEBI:57856"/>
        <dbReference type="ChEBI" id="CHEBI:59789"/>
        <dbReference type="ChEBI" id="CHEBI:90596"/>
        <dbReference type="ChEBI" id="CHEBI:90598"/>
        <dbReference type="EC" id="2.1.1.77"/>
    </reaction>
</comment>
<evidence type="ECO:0000256" key="1">
    <source>
        <dbReference type="ARBA" id="ARBA00004496"/>
    </source>
</evidence>
<keyword evidence="4 7" id="KW-0489">Methyltransferase</keyword>
<evidence type="ECO:0000313" key="9">
    <source>
        <dbReference type="Proteomes" id="UP000594688"/>
    </source>
</evidence>
<dbReference type="GO" id="GO:0004719">
    <property type="term" value="F:protein-L-isoaspartate (D-aspartate) O-methyltransferase activity"/>
    <property type="evidence" value="ECO:0007669"/>
    <property type="project" value="UniProtKB-UniRule"/>
</dbReference>
<proteinExistence type="inferred from homology"/>
<organism evidence="8 9">
    <name type="scientific">Candidatus Nitronauta litoralis</name>
    <dbReference type="NCBI Taxonomy" id="2705533"/>
    <lineage>
        <taxon>Bacteria</taxon>
        <taxon>Pseudomonadati</taxon>
        <taxon>Nitrospinota/Tectimicrobiota group</taxon>
        <taxon>Nitrospinota</taxon>
        <taxon>Nitrospinia</taxon>
        <taxon>Nitrospinales</taxon>
        <taxon>Nitrospinaceae</taxon>
        <taxon>Candidatus Nitronauta</taxon>
    </lineage>
</organism>
<comment type="function">
    <text evidence="7">Catalyzes the methyl esterification of L-isoaspartyl residues in peptides and proteins that result from spontaneous decomposition of normal L-aspartyl and L-asparaginyl residues. It plays a role in the repair and/or degradation of damaged proteins.</text>
</comment>
<evidence type="ECO:0000256" key="5">
    <source>
        <dbReference type="ARBA" id="ARBA00022679"/>
    </source>
</evidence>
<comment type="subcellular location">
    <subcellularLocation>
        <location evidence="1 7">Cytoplasm</location>
    </subcellularLocation>
</comment>
<dbReference type="EMBL" id="CP048685">
    <property type="protein sequence ID" value="QPJ63764.1"/>
    <property type="molecule type" value="Genomic_DNA"/>
</dbReference>
<gene>
    <name evidence="7" type="primary">pcm</name>
    <name evidence="8" type="ORF">G3M70_08695</name>
</gene>
<reference evidence="8 9" key="1">
    <citation type="submission" date="2020-02" db="EMBL/GenBank/DDBJ databases">
        <title>Genomic and physiological characterization of two novel Nitrospinaceae genera.</title>
        <authorList>
            <person name="Mueller A.J."/>
            <person name="Jung M.-Y."/>
            <person name="Strachan C.R."/>
            <person name="Herbold C.W."/>
            <person name="Kirkegaard R.H."/>
            <person name="Daims H."/>
        </authorList>
    </citation>
    <scope>NUCLEOTIDE SEQUENCE [LARGE SCALE GENOMIC DNA]</scope>
    <source>
        <strain evidence="8">EB</strain>
    </source>
</reference>
<comment type="similarity">
    <text evidence="2 7">Belongs to the methyltransferase superfamily. L-isoaspartyl/D-aspartyl protein methyltransferase family.</text>
</comment>
<accession>A0A7T0BZF7</accession>
<dbReference type="GO" id="GO:0030091">
    <property type="term" value="P:protein repair"/>
    <property type="evidence" value="ECO:0007669"/>
    <property type="project" value="UniProtKB-UniRule"/>
</dbReference>
<dbReference type="NCBIfam" id="NF001453">
    <property type="entry name" value="PRK00312.1"/>
    <property type="match status" value="1"/>
</dbReference>
<keyword evidence="5 7" id="KW-0808">Transferase</keyword>
<protein>
    <recommendedName>
        <fullName evidence="7">Protein-L-isoaspartate O-methyltransferase</fullName>
        <ecNumber evidence="7">2.1.1.77</ecNumber>
    </recommendedName>
    <alternativeName>
        <fullName evidence="7">L-isoaspartyl protein carboxyl methyltransferase</fullName>
    </alternativeName>
    <alternativeName>
        <fullName evidence="7">Protein L-isoaspartyl methyltransferase</fullName>
    </alternativeName>
    <alternativeName>
        <fullName evidence="7">Protein-beta-aspartate methyltransferase</fullName>
        <shortName evidence="7">PIMT</shortName>
    </alternativeName>
</protein>
<dbReference type="EC" id="2.1.1.77" evidence="7"/>
<dbReference type="SUPFAM" id="SSF53335">
    <property type="entry name" value="S-adenosyl-L-methionine-dependent methyltransferases"/>
    <property type="match status" value="1"/>
</dbReference>
<dbReference type="InterPro" id="IPR000682">
    <property type="entry name" value="PCMT"/>
</dbReference>
<dbReference type="PANTHER" id="PTHR11579:SF0">
    <property type="entry name" value="PROTEIN-L-ISOASPARTATE(D-ASPARTATE) O-METHYLTRANSFERASE"/>
    <property type="match status" value="1"/>
</dbReference>
<feature type="active site" evidence="7">
    <location>
        <position position="52"/>
    </location>
</feature>
<dbReference type="NCBIfam" id="TIGR00080">
    <property type="entry name" value="pimt"/>
    <property type="match status" value="1"/>
</dbReference>
<name>A0A7T0BZF7_9BACT</name>
<dbReference type="KEGG" id="nli:G3M70_08695"/>
<dbReference type="AlphaFoldDB" id="A0A7T0BZF7"/>
<dbReference type="GO" id="GO:0005737">
    <property type="term" value="C:cytoplasm"/>
    <property type="evidence" value="ECO:0007669"/>
    <property type="project" value="UniProtKB-SubCell"/>
</dbReference>
<dbReference type="InterPro" id="IPR029063">
    <property type="entry name" value="SAM-dependent_MTases_sf"/>
</dbReference>
<dbReference type="PANTHER" id="PTHR11579">
    <property type="entry name" value="PROTEIN-L-ISOASPARTATE O-METHYLTRANSFERASE"/>
    <property type="match status" value="1"/>
</dbReference>
<evidence type="ECO:0000313" key="8">
    <source>
        <dbReference type="EMBL" id="QPJ63764.1"/>
    </source>
</evidence>
<dbReference type="HAMAP" id="MF_00090">
    <property type="entry name" value="PIMT"/>
    <property type="match status" value="1"/>
</dbReference>
<keyword evidence="3 7" id="KW-0963">Cytoplasm</keyword>
<dbReference type="FunFam" id="3.40.50.150:FF:000010">
    <property type="entry name" value="Protein-L-isoaspartate O-methyltransferase"/>
    <property type="match status" value="1"/>
</dbReference>
<dbReference type="GO" id="GO:0032259">
    <property type="term" value="P:methylation"/>
    <property type="evidence" value="ECO:0007669"/>
    <property type="project" value="UniProtKB-KW"/>
</dbReference>
<dbReference type="CDD" id="cd02440">
    <property type="entry name" value="AdoMet_MTases"/>
    <property type="match status" value="1"/>
</dbReference>